<dbReference type="OrthoDB" id="9806149at2"/>
<dbReference type="EMBL" id="FNAF01000002">
    <property type="protein sequence ID" value="SDD31507.1"/>
    <property type="molecule type" value="Genomic_DNA"/>
</dbReference>
<gene>
    <name evidence="5" type="ORF">SAMN04489866_102214</name>
</gene>
<dbReference type="Proteomes" id="UP000198995">
    <property type="component" value="Unassembled WGS sequence"/>
</dbReference>
<dbReference type="RefSeq" id="WP_091791218.1">
    <property type="nucleotide sequence ID" value="NZ_FNAF01000002.1"/>
</dbReference>
<dbReference type="InterPro" id="IPR003439">
    <property type="entry name" value="ABC_transporter-like_ATP-bd"/>
</dbReference>
<name>A0A1G6TSZ2_PEPNI</name>
<evidence type="ECO:0000313" key="6">
    <source>
        <dbReference type="Proteomes" id="UP000198995"/>
    </source>
</evidence>
<sequence>MLQLENIGFGVPGKADILKNINLTIETGETVVVTGPNGGGKTSLAKVIAGVADATAGRILLDGQDITGLNITERARAGIAYAFQQPVRFKGLRTRDLLNLAAGRDLNDDEAHGLLRQVGLQGADYIDRSVDTKLSGGEIKRIEIAGILARDANLFVFDEPEAGIDLWSFNNLIDVFNHLRDNRRQSTVIISHQERILEIADRIAVIVKGELAAFGPTAEILPQLAHGPECRSCSETCLVNQEGEEVI</sequence>
<accession>A0A1G6TSZ2</accession>
<evidence type="ECO:0000259" key="4">
    <source>
        <dbReference type="PROSITE" id="PS50893"/>
    </source>
</evidence>
<evidence type="ECO:0000256" key="2">
    <source>
        <dbReference type="ARBA" id="ARBA00022741"/>
    </source>
</evidence>
<dbReference type="InterPro" id="IPR017871">
    <property type="entry name" value="ABC_transporter-like_CS"/>
</dbReference>
<proteinExistence type="predicted"/>
<feature type="domain" description="ABC transporter" evidence="4">
    <location>
        <begin position="2"/>
        <end position="233"/>
    </location>
</feature>
<dbReference type="PROSITE" id="PS50893">
    <property type="entry name" value="ABC_TRANSPORTER_2"/>
    <property type="match status" value="1"/>
</dbReference>
<dbReference type="Gene3D" id="3.40.50.300">
    <property type="entry name" value="P-loop containing nucleotide triphosphate hydrolases"/>
    <property type="match status" value="1"/>
</dbReference>
<evidence type="ECO:0000256" key="3">
    <source>
        <dbReference type="ARBA" id="ARBA00022840"/>
    </source>
</evidence>
<organism evidence="5 6">
    <name type="scientific">Peptococcus niger</name>
    <dbReference type="NCBI Taxonomy" id="2741"/>
    <lineage>
        <taxon>Bacteria</taxon>
        <taxon>Bacillati</taxon>
        <taxon>Bacillota</taxon>
        <taxon>Clostridia</taxon>
        <taxon>Eubacteriales</taxon>
        <taxon>Peptococcaceae</taxon>
        <taxon>Peptococcus</taxon>
    </lineage>
</organism>
<protein>
    <submittedName>
        <fullName evidence="5">Iron-regulated ABC transporter ATPase subunit SufC</fullName>
    </submittedName>
</protein>
<dbReference type="InterPro" id="IPR051120">
    <property type="entry name" value="ABC_AA/LPS_Transport"/>
</dbReference>
<dbReference type="STRING" id="2741.SAMN04489866_102214"/>
<dbReference type="SMART" id="SM00382">
    <property type="entry name" value="AAA"/>
    <property type="match status" value="1"/>
</dbReference>
<keyword evidence="3" id="KW-0067">ATP-binding</keyword>
<reference evidence="5 6" key="1">
    <citation type="submission" date="2016-10" db="EMBL/GenBank/DDBJ databases">
        <authorList>
            <person name="de Groot N.N."/>
        </authorList>
    </citation>
    <scope>NUCLEOTIDE SEQUENCE [LARGE SCALE GENOMIC DNA]</scope>
    <source>
        <strain evidence="5 6">DSM 20475</strain>
    </source>
</reference>
<dbReference type="Pfam" id="PF00005">
    <property type="entry name" value="ABC_tran"/>
    <property type="match status" value="1"/>
</dbReference>
<dbReference type="GO" id="GO:0005886">
    <property type="term" value="C:plasma membrane"/>
    <property type="evidence" value="ECO:0007669"/>
    <property type="project" value="TreeGrafter"/>
</dbReference>
<keyword evidence="1" id="KW-0813">Transport</keyword>
<keyword evidence="2" id="KW-0547">Nucleotide-binding</keyword>
<keyword evidence="6" id="KW-1185">Reference proteome</keyword>
<dbReference type="PROSITE" id="PS00211">
    <property type="entry name" value="ABC_TRANSPORTER_1"/>
    <property type="match status" value="1"/>
</dbReference>
<evidence type="ECO:0000313" key="5">
    <source>
        <dbReference type="EMBL" id="SDD31507.1"/>
    </source>
</evidence>
<dbReference type="SUPFAM" id="SSF52540">
    <property type="entry name" value="P-loop containing nucleoside triphosphate hydrolases"/>
    <property type="match status" value="1"/>
</dbReference>
<dbReference type="AlphaFoldDB" id="A0A1G6TSZ2"/>
<dbReference type="PANTHER" id="PTHR45772">
    <property type="entry name" value="CONSERVED COMPONENT OF ABC TRANSPORTER FOR NATURAL AMINO ACIDS-RELATED"/>
    <property type="match status" value="1"/>
</dbReference>
<dbReference type="InterPro" id="IPR003593">
    <property type="entry name" value="AAA+_ATPase"/>
</dbReference>
<dbReference type="GO" id="GO:0016887">
    <property type="term" value="F:ATP hydrolysis activity"/>
    <property type="evidence" value="ECO:0007669"/>
    <property type="project" value="InterPro"/>
</dbReference>
<dbReference type="GO" id="GO:0005524">
    <property type="term" value="F:ATP binding"/>
    <property type="evidence" value="ECO:0007669"/>
    <property type="project" value="UniProtKB-KW"/>
</dbReference>
<dbReference type="InterPro" id="IPR027417">
    <property type="entry name" value="P-loop_NTPase"/>
</dbReference>
<evidence type="ECO:0000256" key="1">
    <source>
        <dbReference type="ARBA" id="ARBA00022448"/>
    </source>
</evidence>